<dbReference type="InterPro" id="IPR002401">
    <property type="entry name" value="Cyt_P450_E_grp-I"/>
</dbReference>
<sequence length="1099" mass="123844">MAIINLSVGGSPAEIGLRALLLLVAFSVGYTLVQLVQVRLLFWRLKRQGVPMMPYSLLFGHIPVITKITFGLPKDIHTNYFSQLIYQNWQGLFPGRKTCPPIIYVDLWPMGPPMCFTIEPEVAWQTGSADLPRAHKEFVKPLTENLDIASLEGAEWKVWRARFNPAFSPKNIVSLVPGIIKDVETFAGIFRKNAGKDGKWGEVFTLEDLATNLTMDVIGRAALGIELHEQTDGPSKLKIALMDQIAQCRLRFSIIDKIWSIDPVRQWRIARNKAALRDELYQPIIRCLERKGDGESKTLVDQAMKPLKSLIAEKALPPDEGFIESVMAQLKIFMFAGHDTTATVICWTIHVLAKHPAILDKVRAEHDEVFGKNPSKLKETLMESPHLLNSLPYTAGVIKETMRLYPVIPPLRKGSPDYQIKDKETGMALPTEHFDLWDGIRSTSREEKVWPRPEEVIPERWLTTNPDDPLYPTKGAWRGFGNGPRVCIGLELANTEVRMAVAFLAREFDIDCAWDEWDAARNYTGPKEVMEGHRCYQNGTGTAKAKEGMPIHVASDLDQTTGVRVYVSQGVAYLGLPHLSYLFSIQQPFTYWTLSLAQGGTALASPCCYPRVLALLLSMARHGLSKVKTGCVTCKIRRVKCDEARPACNRCVSTGRRCDGYVAPPNGTYSWAQLLRVCPPPTQNASESELRALSFFRGVVAPVLAGPLDNYFWTHLATQLSHQEQAAKYAVLTISSLYEKFKENPMDRLAGEKNLFAVSNYNEAIRHLRTTDNPETVLFVCLLFVCVDMLRGECKGAIEHCRHGINILNASRSKSKFIRDHLEPAFCRLGVFPFFFGVRPETFPAMEIGKPAPHAPYKTLAEAQAALDPLLVRTIRFVRTADEYRLGDESSPKPGPLVMQDREEIDEALDSWDAAFRLYRGEKAALNADCMSERDVLIIQLLEMKWIVGKIWIDTCLSRGETIFDLHLDKFQRIIDIARETDILLRSSHEKHPRAKFTFEMGFAPLLGFVVVKCRSLRLRVAALKLVRTISHERESLWDNSTLLSLGRVLLKVENDVHLRCDDELEDVVDNGTLPPEGMRIKARRCRRRRVSCPGAMAA</sequence>
<dbReference type="InterPro" id="IPR001138">
    <property type="entry name" value="Zn2Cys6_DnaBD"/>
</dbReference>
<dbReference type="SMART" id="SM00066">
    <property type="entry name" value="GAL4"/>
    <property type="match status" value="1"/>
</dbReference>
<dbReference type="GO" id="GO:0016705">
    <property type="term" value="F:oxidoreductase activity, acting on paired donors, with incorporation or reduction of molecular oxygen"/>
    <property type="evidence" value="ECO:0007669"/>
    <property type="project" value="InterPro"/>
</dbReference>
<feature type="binding site" description="axial binding residue" evidence="8">
    <location>
        <position position="487"/>
    </location>
    <ligand>
        <name>heme</name>
        <dbReference type="ChEBI" id="CHEBI:30413"/>
    </ligand>
    <ligandPart>
        <name>Fe</name>
        <dbReference type="ChEBI" id="CHEBI:18248"/>
    </ligandPart>
</feature>
<dbReference type="OrthoDB" id="10029320at2759"/>
<proteinExistence type="predicted"/>
<feature type="transmembrane region" description="Helical" evidence="9">
    <location>
        <begin position="20"/>
        <end position="42"/>
    </location>
</feature>
<dbReference type="CDD" id="cd11051">
    <property type="entry name" value="CYP59-like"/>
    <property type="match status" value="1"/>
</dbReference>
<dbReference type="SUPFAM" id="SSF48264">
    <property type="entry name" value="Cytochrome P450"/>
    <property type="match status" value="1"/>
</dbReference>
<evidence type="ECO:0000256" key="2">
    <source>
        <dbReference type="ARBA" id="ARBA00022833"/>
    </source>
</evidence>
<dbReference type="InterPro" id="IPR036396">
    <property type="entry name" value="Cyt_P450_sf"/>
</dbReference>
<reference evidence="12" key="1">
    <citation type="journal article" date="2013" name="Mol. Plant Microbe Interact.">
        <title>Global aspects of pacC regulation of pathogenicity genes in Colletotrichum gloeosporioides as revealed by transcriptome analysis.</title>
        <authorList>
            <person name="Alkan N."/>
            <person name="Meng X."/>
            <person name="Friedlander G."/>
            <person name="Reuveni E."/>
            <person name="Sukno S."/>
            <person name="Sherman A."/>
            <person name="Thon M."/>
            <person name="Fluhr R."/>
            <person name="Prusky D."/>
        </authorList>
    </citation>
    <scope>NUCLEOTIDE SEQUENCE [LARGE SCALE GENOMIC DNA]</scope>
    <source>
        <strain evidence="12">Cg-14</strain>
    </source>
</reference>
<keyword evidence="6" id="KW-0804">Transcription</keyword>
<dbReference type="Pfam" id="PF00067">
    <property type="entry name" value="p450"/>
    <property type="match status" value="1"/>
</dbReference>
<dbReference type="SUPFAM" id="SSF57701">
    <property type="entry name" value="Zn2/Cys6 DNA-binding domain"/>
    <property type="match status" value="1"/>
</dbReference>
<organism evidence="11 12">
    <name type="scientific">Colletotrichum gloeosporioides (strain Cg-14)</name>
    <name type="common">Anthracnose fungus</name>
    <name type="synonym">Glomerella cingulata</name>
    <dbReference type="NCBI Taxonomy" id="1237896"/>
    <lineage>
        <taxon>Eukaryota</taxon>
        <taxon>Fungi</taxon>
        <taxon>Dikarya</taxon>
        <taxon>Ascomycota</taxon>
        <taxon>Pezizomycotina</taxon>
        <taxon>Sordariomycetes</taxon>
        <taxon>Hypocreomycetidae</taxon>
        <taxon>Glomerellales</taxon>
        <taxon>Glomerellaceae</taxon>
        <taxon>Colletotrichum</taxon>
        <taxon>Colletotrichum gloeosporioides species complex</taxon>
    </lineage>
</organism>
<keyword evidence="9" id="KW-0472">Membrane</keyword>
<evidence type="ECO:0000256" key="5">
    <source>
        <dbReference type="ARBA" id="ARBA00023125"/>
    </source>
</evidence>
<feature type="domain" description="Zn(2)-C6 fungal-type" evidence="10">
    <location>
        <begin position="630"/>
        <end position="658"/>
    </location>
</feature>
<dbReference type="STRING" id="1237896.T0M6N9"/>
<keyword evidence="9" id="KW-0812">Transmembrane</keyword>
<evidence type="ECO:0000256" key="8">
    <source>
        <dbReference type="PIRSR" id="PIRSR602401-1"/>
    </source>
</evidence>
<comment type="cofactor">
    <cofactor evidence="8">
        <name>heme</name>
        <dbReference type="ChEBI" id="CHEBI:30413"/>
    </cofactor>
</comment>
<keyword evidence="2" id="KW-0862">Zinc</keyword>
<accession>T0M6N9</accession>
<dbReference type="InterPro" id="IPR001128">
    <property type="entry name" value="Cyt_P450"/>
</dbReference>
<dbReference type="PROSITE" id="PS00086">
    <property type="entry name" value="CYTOCHROME_P450"/>
    <property type="match status" value="1"/>
</dbReference>
<dbReference type="GO" id="GO:0004497">
    <property type="term" value="F:monooxygenase activity"/>
    <property type="evidence" value="ECO:0007669"/>
    <property type="project" value="InterPro"/>
</dbReference>
<evidence type="ECO:0000313" key="12">
    <source>
        <dbReference type="Proteomes" id="UP000015530"/>
    </source>
</evidence>
<dbReference type="PANTHER" id="PTHR36206:SF16">
    <property type="entry name" value="TRANSCRIPTION FACTOR DOMAIN-CONTAINING PROTEIN-RELATED"/>
    <property type="match status" value="1"/>
</dbReference>
<keyword evidence="4" id="KW-0805">Transcription regulation</keyword>
<evidence type="ECO:0000256" key="4">
    <source>
        <dbReference type="ARBA" id="ARBA00023015"/>
    </source>
</evidence>
<dbReference type="GO" id="GO:0000981">
    <property type="term" value="F:DNA-binding transcription factor activity, RNA polymerase II-specific"/>
    <property type="evidence" value="ECO:0007669"/>
    <property type="project" value="InterPro"/>
</dbReference>
<dbReference type="EMBL" id="AMYD01000707">
    <property type="protein sequence ID" value="EQB56580.1"/>
    <property type="molecule type" value="Genomic_DNA"/>
</dbReference>
<evidence type="ECO:0000256" key="9">
    <source>
        <dbReference type="SAM" id="Phobius"/>
    </source>
</evidence>
<dbReference type="PANTHER" id="PTHR36206">
    <property type="entry name" value="ASPERCRYPTIN BIOSYNTHESIS CLUSTER-SPECIFIC TRANSCRIPTION REGULATOR ATNN-RELATED"/>
    <property type="match status" value="1"/>
</dbReference>
<dbReference type="Proteomes" id="UP000015530">
    <property type="component" value="Unassembled WGS sequence"/>
</dbReference>
<evidence type="ECO:0000256" key="1">
    <source>
        <dbReference type="ARBA" id="ARBA00022723"/>
    </source>
</evidence>
<comment type="caution">
    <text evidence="11">The sequence shown here is derived from an EMBL/GenBank/DDBJ whole genome shotgun (WGS) entry which is preliminary data.</text>
</comment>
<evidence type="ECO:0000256" key="6">
    <source>
        <dbReference type="ARBA" id="ARBA00023163"/>
    </source>
</evidence>
<dbReference type="Gene3D" id="1.10.630.10">
    <property type="entry name" value="Cytochrome P450"/>
    <property type="match status" value="1"/>
</dbReference>
<gene>
    <name evidence="11" type="ORF">CGLO_03406</name>
</gene>
<keyword evidence="1 8" id="KW-0479">Metal-binding</keyword>
<keyword evidence="3 8" id="KW-0408">Iron</keyword>
<dbReference type="HOGENOM" id="CLU_283419_0_0_1"/>
<keyword evidence="5" id="KW-0238">DNA-binding</keyword>
<dbReference type="Pfam" id="PF00172">
    <property type="entry name" value="Zn_clus"/>
    <property type="match status" value="1"/>
</dbReference>
<evidence type="ECO:0000313" key="11">
    <source>
        <dbReference type="EMBL" id="EQB56580.1"/>
    </source>
</evidence>
<dbReference type="PROSITE" id="PS50048">
    <property type="entry name" value="ZN2_CY6_FUNGAL_2"/>
    <property type="match status" value="1"/>
</dbReference>
<dbReference type="PROSITE" id="PS00463">
    <property type="entry name" value="ZN2_CY6_FUNGAL_1"/>
    <property type="match status" value="1"/>
</dbReference>
<evidence type="ECO:0000259" key="10">
    <source>
        <dbReference type="PROSITE" id="PS50048"/>
    </source>
</evidence>
<dbReference type="GO" id="GO:0003677">
    <property type="term" value="F:DNA binding"/>
    <property type="evidence" value="ECO:0007669"/>
    <property type="project" value="UniProtKB-KW"/>
</dbReference>
<dbReference type="InterPro" id="IPR017972">
    <property type="entry name" value="Cyt_P450_CS"/>
</dbReference>
<dbReference type="CDD" id="cd00067">
    <property type="entry name" value="GAL4"/>
    <property type="match status" value="1"/>
</dbReference>
<keyword evidence="9" id="KW-1133">Transmembrane helix</keyword>
<dbReference type="GO" id="GO:0008270">
    <property type="term" value="F:zinc ion binding"/>
    <property type="evidence" value="ECO:0007669"/>
    <property type="project" value="InterPro"/>
</dbReference>
<name>T0M6N9_COLGC</name>
<dbReference type="PRINTS" id="PR00463">
    <property type="entry name" value="EP450I"/>
</dbReference>
<keyword evidence="7" id="KW-0539">Nucleus</keyword>
<dbReference type="InterPro" id="IPR052360">
    <property type="entry name" value="Transcr_Regulatory_Proteins"/>
</dbReference>
<protein>
    <recommendedName>
        <fullName evidence="10">Zn(2)-C6 fungal-type domain-containing protein</fullName>
    </recommendedName>
</protein>
<evidence type="ECO:0000256" key="7">
    <source>
        <dbReference type="ARBA" id="ARBA00023242"/>
    </source>
</evidence>
<dbReference type="AlphaFoldDB" id="T0M6N9"/>
<dbReference type="Gene3D" id="4.10.240.10">
    <property type="entry name" value="Zn(2)-C6 fungal-type DNA-binding domain"/>
    <property type="match status" value="1"/>
</dbReference>
<dbReference type="PRINTS" id="PR00385">
    <property type="entry name" value="P450"/>
</dbReference>
<keyword evidence="8" id="KW-0349">Heme</keyword>
<dbReference type="GO" id="GO:0020037">
    <property type="term" value="F:heme binding"/>
    <property type="evidence" value="ECO:0007669"/>
    <property type="project" value="InterPro"/>
</dbReference>
<dbReference type="GO" id="GO:0005506">
    <property type="term" value="F:iron ion binding"/>
    <property type="evidence" value="ECO:0007669"/>
    <property type="project" value="InterPro"/>
</dbReference>
<dbReference type="eggNOG" id="KOG0158">
    <property type="taxonomic scope" value="Eukaryota"/>
</dbReference>
<evidence type="ECO:0000256" key="3">
    <source>
        <dbReference type="ARBA" id="ARBA00023004"/>
    </source>
</evidence>
<dbReference type="InterPro" id="IPR036864">
    <property type="entry name" value="Zn2-C6_fun-type_DNA-bd_sf"/>
</dbReference>